<evidence type="ECO:0000313" key="7">
    <source>
        <dbReference type="Proteomes" id="UP000000391"/>
    </source>
</evidence>
<dbReference type="InterPro" id="IPR007197">
    <property type="entry name" value="rSAM"/>
</dbReference>
<dbReference type="Gene3D" id="3.20.20.70">
    <property type="entry name" value="Aldolase class I"/>
    <property type="match status" value="1"/>
</dbReference>
<dbReference type="GO" id="GO:0046872">
    <property type="term" value="F:metal ion binding"/>
    <property type="evidence" value="ECO:0007669"/>
    <property type="project" value="UniProtKB-KW"/>
</dbReference>
<keyword evidence="2" id="KW-0479">Metal-binding</keyword>
<evidence type="ECO:0000256" key="4">
    <source>
        <dbReference type="ARBA" id="ARBA00023014"/>
    </source>
</evidence>
<dbReference type="InterPro" id="IPR040085">
    <property type="entry name" value="MJ0674-like"/>
</dbReference>
<dbReference type="SFLD" id="SFLDG01099">
    <property type="entry name" value="Uncharacterised_Radical_SAM_Su"/>
    <property type="match status" value="1"/>
</dbReference>
<dbReference type="Pfam" id="PF04055">
    <property type="entry name" value="Radical_SAM"/>
    <property type="match status" value="1"/>
</dbReference>
<keyword evidence="3" id="KW-0408">Iron</keyword>
<dbReference type="STRING" id="644295.Metev_0889"/>
<dbReference type="InterPro" id="IPR058240">
    <property type="entry name" value="rSAM_sf"/>
</dbReference>
<dbReference type="SUPFAM" id="SSF102114">
    <property type="entry name" value="Radical SAM enzymes"/>
    <property type="match status" value="1"/>
</dbReference>
<name>D7E8W5_METEZ</name>
<keyword evidence="7" id="KW-1185">Reference proteome</keyword>
<dbReference type="InterPro" id="IPR013785">
    <property type="entry name" value="Aldolase_TIM"/>
</dbReference>
<dbReference type="GO" id="GO:0051536">
    <property type="term" value="F:iron-sulfur cluster binding"/>
    <property type="evidence" value="ECO:0007669"/>
    <property type="project" value="UniProtKB-KW"/>
</dbReference>
<sequence>MEIPKFLNHYFKIENNNFPAGFRIAQKVPVKFDSDTSIDNLWAIHSKAMDNYWQLYNKTLQDIQNFTDYPSVHPSLMDLKVEIAYRIIEKCIFCGWICRVNRKNKELGYCRIGSVSRCASEFLHRGEEPEIVPSHTIFFTGCVFSCVYCQNCDISTRPESGIEINPLHLAKIIDARRREGSKNVNFVTPTPHLHTVLKTINNISENLPVIWNSNMYHSEEASELLEGIIDMFLADFRYGNNRCAKKYSNINNYTEIVKRNFKKAYQHSDIIIRHLVLPGHIECCTKPVIEWTVENITHVRFNLMFQYTPFYKSCEYPEINRKLGLDEQEKAIEIAKNYGIEDLLV</sequence>
<evidence type="ECO:0000256" key="2">
    <source>
        <dbReference type="ARBA" id="ARBA00022723"/>
    </source>
</evidence>
<evidence type="ECO:0000256" key="1">
    <source>
        <dbReference type="ARBA" id="ARBA00022691"/>
    </source>
</evidence>
<dbReference type="GeneID" id="9346518"/>
<protein>
    <submittedName>
        <fullName evidence="6">Radical SAM domain protein</fullName>
    </submittedName>
</protein>
<evidence type="ECO:0000313" key="6">
    <source>
        <dbReference type="EMBL" id="ADI73786.1"/>
    </source>
</evidence>
<dbReference type="SFLD" id="SFLDS00029">
    <property type="entry name" value="Radical_SAM"/>
    <property type="match status" value="1"/>
</dbReference>
<dbReference type="EMBL" id="CP002069">
    <property type="protein sequence ID" value="ADI73786.1"/>
    <property type="molecule type" value="Genomic_DNA"/>
</dbReference>
<proteinExistence type="predicted"/>
<dbReference type="Proteomes" id="UP000000391">
    <property type="component" value="Chromosome"/>
</dbReference>
<keyword evidence="1" id="KW-0949">S-adenosyl-L-methionine</keyword>
<dbReference type="AlphaFoldDB" id="D7E8W5"/>
<dbReference type="PANTHER" id="PTHR43075:SF1">
    <property type="entry name" value="FORMATE LYASE ACTIVATING ENZYME, PUTATIVE (AFU_ORTHOLOGUE AFUA_2G15630)-RELATED"/>
    <property type="match status" value="1"/>
</dbReference>
<dbReference type="HOGENOM" id="CLU_062674_0_1_2"/>
<feature type="domain" description="Radical SAM core" evidence="5">
    <location>
        <begin position="137"/>
        <end position="288"/>
    </location>
</feature>
<organism evidence="6 7">
    <name type="scientific">Methanohalobium evestigatum (strain ATCC BAA-1072 / DSM 3721 / NBRC 107634 / OCM 161 / Z-7303)</name>
    <dbReference type="NCBI Taxonomy" id="644295"/>
    <lineage>
        <taxon>Archaea</taxon>
        <taxon>Methanobacteriati</taxon>
        <taxon>Methanobacteriota</taxon>
        <taxon>Stenosarchaea group</taxon>
        <taxon>Methanomicrobia</taxon>
        <taxon>Methanosarcinales</taxon>
        <taxon>Methanosarcinaceae</taxon>
        <taxon>Methanohalobium</taxon>
    </lineage>
</organism>
<dbReference type="GO" id="GO:0003824">
    <property type="term" value="F:catalytic activity"/>
    <property type="evidence" value="ECO:0007669"/>
    <property type="project" value="InterPro"/>
</dbReference>
<dbReference type="OrthoDB" id="371936at2157"/>
<dbReference type="PANTHER" id="PTHR43075">
    <property type="entry name" value="FORMATE LYASE ACTIVATING ENZYME, PUTATIVE (AFU_ORTHOLOGUE AFUA_2G15630)-RELATED"/>
    <property type="match status" value="1"/>
</dbReference>
<evidence type="ECO:0000259" key="5">
    <source>
        <dbReference type="Pfam" id="PF04055"/>
    </source>
</evidence>
<keyword evidence="4" id="KW-0411">Iron-sulfur</keyword>
<reference evidence="6 7" key="1">
    <citation type="submission" date="2010-06" db="EMBL/GenBank/DDBJ databases">
        <title>Complete sequence chromosome of Methanohalobium evestigatum Z-7303.</title>
        <authorList>
            <consortium name="US DOE Joint Genome Institute"/>
            <person name="Lucas S."/>
            <person name="Copeland A."/>
            <person name="Lapidus A."/>
            <person name="Cheng J.-F."/>
            <person name="Bruce D."/>
            <person name="Goodwin L."/>
            <person name="Pitluck S."/>
            <person name="Saunders E."/>
            <person name="Detter J.C."/>
            <person name="Han C."/>
            <person name="Tapia R."/>
            <person name="Land M."/>
            <person name="Hauser L."/>
            <person name="Kyrpides N."/>
            <person name="Mikhailova N."/>
            <person name="Sieprawska-Lupa M."/>
            <person name="Whitman W.B."/>
            <person name="Anderson I."/>
            <person name="Woyke T."/>
        </authorList>
    </citation>
    <scope>NUCLEOTIDE SEQUENCE [LARGE SCALE GENOMIC DNA]</scope>
    <source>
        <strain evidence="7">ATCC BAA-1072 / DSM 3721 / NBRC 107634 / OCM 161 / Z-7303</strain>
    </source>
</reference>
<evidence type="ECO:0000256" key="3">
    <source>
        <dbReference type="ARBA" id="ARBA00023004"/>
    </source>
</evidence>
<dbReference type="KEGG" id="mev:Metev_0889"/>
<dbReference type="RefSeq" id="WP_013194354.1">
    <property type="nucleotide sequence ID" value="NC_014253.1"/>
</dbReference>
<gene>
    <name evidence="6" type="ordered locus">Metev_0889</name>
</gene>
<accession>D7E8W5</accession>